<dbReference type="GO" id="GO:0004519">
    <property type="term" value="F:endonuclease activity"/>
    <property type="evidence" value="ECO:0007669"/>
    <property type="project" value="UniProtKB-KW"/>
</dbReference>
<name>A0A7X6LVJ7_9NOCA</name>
<dbReference type="EMBL" id="JAAXPE010000002">
    <property type="protein sequence ID" value="NKY84702.1"/>
    <property type="molecule type" value="Genomic_DNA"/>
</dbReference>
<evidence type="ECO:0000313" key="2">
    <source>
        <dbReference type="EMBL" id="NKY84702.1"/>
    </source>
</evidence>
<evidence type="ECO:0000259" key="1">
    <source>
        <dbReference type="Pfam" id="PF05685"/>
    </source>
</evidence>
<keyword evidence="2" id="KW-0255">Endonuclease</keyword>
<accession>A0A7X6LVJ7</accession>
<dbReference type="InterPro" id="IPR012296">
    <property type="entry name" value="Nuclease_put_TT1808"/>
</dbReference>
<dbReference type="Proteomes" id="UP000523447">
    <property type="component" value="Unassembled WGS sequence"/>
</dbReference>
<reference evidence="2 3" key="1">
    <citation type="submission" date="2020-04" db="EMBL/GenBank/DDBJ databases">
        <title>MicrobeNet Type strains.</title>
        <authorList>
            <person name="Nicholson A.C."/>
        </authorList>
    </citation>
    <scope>NUCLEOTIDE SEQUENCE [LARGE SCALE GENOMIC DNA]</scope>
    <source>
        <strain evidence="2 3">DSM 44445</strain>
    </source>
</reference>
<organism evidence="2 3">
    <name type="scientific">Nocardia veterana</name>
    <dbReference type="NCBI Taxonomy" id="132249"/>
    <lineage>
        <taxon>Bacteria</taxon>
        <taxon>Bacillati</taxon>
        <taxon>Actinomycetota</taxon>
        <taxon>Actinomycetes</taxon>
        <taxon>Mycobacteriales</taxon>
        <taxon>Nocardiaceae</taxon>
        <taxon>Nocardia</taxon>
    </lineage>
</organism>
<dbReference type="Pfam" id="PF05685">
    <property type="entry name" value="Uma2"/>
    <property type="match status" value="1"/>
</dbReference>
<sequence>MSLPRIERPDLPEYMTWEELEQLPEEIADQIELWDGRVVWVRRGPAEHQAFTRRVTNAFERCARKSMSDQPDDCWRVESETNVFLGASGKTDFLTPDFLVYRCLPSPYQDVRATDTVLVGEVLSPSNTQSDMEAKKGRYATAGIPWYWEVTLARENSAIATVRAYALETEHGKLPAGVRPLRSANYLLAGEWTTSAEEGIRFDFPFAITIPWSELEY</sequence>
<dbReference type="SUPFAM" id="SSF52980">
    <property type="entry name" value="Restriction endonuclease-like"/>
    <property type="match status" value="1"/>
</dbReference>
<proteinExistence type="predicted"/>
<dbReference type="InterPro" id="IPR011335">
    <property type="entry name" value="Restrct_endonuc-II-like"/>
</dbReference>
<keyword evidence="2" id="KW-0540">Nuclease</keyword>
<dbReference type="CDD" id="cd06260">
    <property type="entry name" value="DUF820-like"/>
    <property type="match status" value="1"/>
</dbReference>
<feature type="domain" description="Putative restriction endonuclease" evidence="1">
    <location>
        <begin position="17"/>
        <end position="154"/>
    </location>
</feature>
<keyword evidence="2" id="KW-0378">Hydrolase</keyword>
<keyword evidence="3" id="KW-1185">Reference proteome</keyword>
<dbReference type="AlphaFoldDB" id="A0A7X6LVJ7"/>
<dbReference type="InterPro" id="IPR008538">
    <property type="entry name" value="Uma2"/>
</dbReference>
<dbReference type="RefSeq" id="WP_040720610.1">
    <property type="nucleotide sequence ID" value="NZ_CAWPHS010000012.1"/>
</dbReference>
<dbReference type="Gene3D" id="3.90.1570.10">
    <property type="entry name" value="tt1808, chain A"/>
    <property type="match status" value="1"/>
</dbReference>
<protein>
    <submittedName>
        <fullName evidence="2">Uma2 family endonuclease</fullName>
    </submittedName>
</protein>
<evidence type="ECO:0000313" key="3">
    <source>
        <dbReference type="Proteomes" id="UP000523447"/>
    </source>
</evidence>
<gene>
    <name evidence="2" type="ORF">HGA07_03560</name>
</gene>
<comment type="caution">
    <text evidence="2">The sequence shown here is derived from an EMBL/GenBank/DDBJ whole genome shotgun (WGS) entry which is preliminary data.</text>
</comment>